<dbReference type="GO" id="GO:0016491">
    <property type="term" value="F:oxidoreductase activity"/>
    <property type="evidence" value="ECO:0007669"/>
    <property type="project" value="UniProtKB-KW"/>
</dbReference>
<dbReference type="FunFam" id="3.40.50.970:FF:000001">
    <property type="entry name" value="Pyruvate dehydrogenase E1 beta subunit"/>
    <property type="match status" value="1"/>
</dbReference>
<organism evidence="6 7">
    <name type="scientific">Halorarum salinum</name>
    <dbReference type="NCBI Taxonomy" id="2743089"/>
    <lineage>
        <taxon>Archaea</taxon>
        <taxon>Methanobacteriati</taxon>
        <taxon>Methanobacteriota</taxon>
        <taxon>Stenosarchaea group</taxon>
        <taxon>Halobacteria</taxon>
        <taxon>Halobacteriales</taxon>
        <taxon>Haloferacaceae</taxon>
        <taxon>Halorarum</taxon>
    </lineage>
</organism>
<keyword evidence="7" id="KW-1185">Reference proteome</keyword>
<name>A0A7D5QF26_9EURY</name>
<keyword evidence="2" id="KW-0560">Oxidoreductase</keyword>
<dbReference type="AlphaFoldDB" id="A0A7D5QF26"/>
<dbReference type="GO" id="GO:0006082">
    <property type="term" value="P:organic acid metabolic process"/>
    <property type="evidence" value="ECO:0007669"/>
    <property type="project" value="UniProtKB-ARBA"/>
</dbReference>
<dbReference type="InterPro" id="IPR029061">
    <property type="entry name" value="THDP-binding"/>
</dbReference>
<dbReference type="SMART" id="SM00861">
    <property type="entry name" value="Transket_pyr"/>
    <property type="match status" value="1"/>
</dbReference>
<dbReference type="GO" id="GO:0044272">
    <property type="term" value="P:sulfur compound biosynthetic process"/>
    <property type="evidence" value="ECO:0007669"/>
    <property type="project" value="UniProtKB-ARBA"/>
</dbReference>
<dbReference type="InterPro" id="IPR033248">
    <property type="entry name" value="Transketolase_C"/>
</dbReference>
<dbReference type="NCBIfam" id="NF006667">
    <property type="entry name" value="PRK09212.1"/>
    <property type="match status" value="1"/>
</dbReference>
<feature type="region of interest" description="Disordered" evidence="4">
    <location>
        <begin position="1"/>
        <end position="42"/>
    </location>
</feature>
<dbReference type="PANTHER" id="PTHR43257">
    <property type="entry name" value="PYRUVATE DEHYDROGENASE E1 COMPONENT BETA SUBUNIT"/>
    <property type="match status" value="1"/>
</dbReference>
<dbReference type="OrthoDB" id="6779at2157"/>
<dbReference type="Pfam" id="PF02779">
    <property type="entry name" value="Transket_pyr"/>
    <property type="match status" value="1"/>
</dbReference>
<comment type="cofactor">
    <cofactor evidence="1">
        <name>thiamine diphosphate</name>
        <dbReference type="ChEBI" id="CHEBI:58937"/>
    </cofactor>
</comment>
<dbReference type="Pfam" id="PF02780">
    <property type="entry name" value="Transketolase_C"/>
    <property type="match status" value="1"/>
</dbReference>
<dbReference type="Proteomes" id="UP000509626">
    <property type="component" value="Chromosome"/>
</dbReference>
<keyword evidence="3" id="KW-0786">Thiamine pyrophosphate</keyword>
<feature type="domain" description="Transketolase-like pyrimidine-binding" evidence="5">
    <location>
        <begin position="42"/>
        <end position="217"/>
    </location>
</feature>
<evidence type="ECO:0000313" key="6">
    <source>
        <dbReference type="EMBL" id="QLG61123.1"/>
    </source>
</evidence>
<dbReference type="FunFam" id="3.40.50.920:FF:000001">
    <property type="entry name" value="Pyruvate dehydrogenase E1 beta subunit"/>
    <property type="match status" value="1"/>
</dbReference>
<sequence>MATEPEADAEADAEAGAEAEPETEPGAESQPEPGSTATGRELTMSRAMVEAVAAEMRADEEVFVMGEDVADYGGIFDSTEGLLEEFGHDRIMDVPISETGFIGAGVGAAQAGMRPIVELMFADFFGVAMDQIYNGMAKNTYMSGGAVSVPMVLTTAVGGTYNDAAQHSQTLYGTFAHLPGMKVVVPSTAYDAKGLMHTAVRDDDPVVYMFHKRLMGLGWMPAPPGPKTAVPEEEYTVPFGEADVKREGGDATVVTLGLHVHRALAAAEDLAEEGIDAEVIDLRTLVPLDEETVLESVGKTGRLVVVDEDYRSFGVTGELIALAAESNLDALDAVERVAMPDVPVPYARPLEEEVNPDSEAVAAAVRSVVE</sequence>
<dbReference type="PANTHER" id="PTHR43257:SF2">
    <property type="entry name" value="PYRUVATE DEHYDROGENASE E1 COMPONENT SUBUNIT BETA"/>
    <property type="match status" value="1"/>
</dbReference>
<evidence type="ECO:0000256" key="3">
    <source>
        <dbReference type="ARBA" id="ARBA00023052"/>
    </source>
</evidence>
<dbReference type="InterPro" id="IPR005475">
    <property type="entry name" value="Transketolase-like_Pyr-bd"/>
</dbReference>
<dbReference type="SUPFAM" id="SSF52518">
    <property type="entry name" value="Thiamin diphosphate-binding fold (THDP-binding)"/>
    <property type="match status" value="1"/>
</dbReference>
<protein>
    <submittedName>
        <fullName evidence="6">Alpha-ketoacid dehydrogenase subunit beta</fullName>
    </submittedName>
</protein>
<dbReference type="InterPro" id="IPR009014">
    <property type="entry name" value="Transketo_C/PFOR_II"/>
</dbReference>
<evidence type="ECO:0000256" key="4">
    <source>
        <dbReference type="SAM" id="MobiDB-lite"/>
    </source>
</evidence>
<feature type="compositionally biased region" description="Acidic residues" evidence="4">
    <location>
        <begin position="1"/>
        <end position="25"/>
    </location>
</feature>
<evidence type="ECO:0000256" key="1">
    <source>
        <dbReference type="ARBA" id="ARBA00001964"/>
    </source>
</evidence>
<dbReference type="CDD" id="cd07036">
    <property type="entry name" value="TPP_PYR_E1-PDHc-beta_like"/>
    <property type="match status" value="1"/>
</dbReference>
<dbReference type="KEGG" id="halu:HUG12_04990"/>
<reference evidence="6 7" key="1">
    <citation type="submission" date="2020-06" db="EMBL/GenBank/DDBJ databases">
        <title>NJ-3-1, isolated from saline soil.</title>
        <authorList>
            <person name="Cui H.L."/>
            <person name="Shi X."/>
        </authorList>
    </citation>
    <scope>NUCLEOTIDE SEQUENCE [LARGE SCALE GENOMIC DNA]</scope>
    <source>
        <strain evidence="6 7">NJ-3-1</strain>
    </source>
</reference>
<proteinExistence type="predicted"/>
<dbReference type="Gene3D" id="3.40.50.970">
    <property type="match status" value="1"/>
</dbReference>
<dbReference type="SUPFAM" id="SSF52922">
    <property type="entry name" value="TK C-terminal domain-like"/>
    <property type="match status" value="1"/>
</dbReference>
<evidence type="ECO:0000256" key="2">
    <source>
        <dbReference type="ARBA" id="ARBA00023002"/>
    </source>
</evidence>
<dbReference type="Gene3D" id="3.40.50.920">
    <property type="match status" value="1"/>
</dbReference>
<evidence type="ECO:0000313" key="7">
    <source>
        <dbReference type="Proteomes" id="UP000509626"/>
    </source>
</evidence>
<gene>
    <name evidence="6" type="ORF">HUG12_04990</name>
</gene>
<evidence type="ECO:0000259" key="5">
    <source>
        <dbReference type="SMART" id="SM00861"/>
    </source>
</evidence>
<dbReference type="EMBL" id="CP058579">
    <property type="protein sequence ID" value="QLG61123.1"/>
    <property type="molecule type" value="Genomic_DNA"/>
</dbReference>
<accession>A0A7D5QF26</accession>